<dbReference type="Proteomes" id="UP000319383">
    <property type="component" value="Chromosome"/>
</dbReference>
<keyword evidence="5 8" id="KW-0378">Hydrolase</keyword>
<evidence type="ECO:0000256" key="3">
    <source>
        <dbReference type="ARBA" id="ARBA00022723"/>
    </source>
</evidence>
<proteinExistence type="inferred from homology"/>
<evidence type="ECO:0000259" key="7">
    <source>
        <dbReference type="Pfam" id="PF00884"/>
    </source>
</evidence>
<evidence type="ECO:0000313" key="8">
    <source>
        <dbReference type="EMBL" id="QDU42022.1"/>
    </source>
</evidence>
<keyword evidence="6" id="KW-0106">Calcium</keyword>
<sequence length="479" mass="53567">MNRRLTLSPFFLWVAVIAFTVFAKTPSPSLAAERPNIVVILADDQSYRDFGFTGNPLVHTPQIDQLAAASARYPNGYVPMSVCRPSLATILTGLYPHQNGIHFNHPPPGLRTMQNTMTADEYHQARATTDYLIQNVPTLPRILAEHGYACLQTGKHWEGSYQTAGFTHGMTRGLPAKRLGHVTGTRKQANGDWVAHGNGDAGLVIGRETMQPIENFIGEYAGKQPFFVWYAPFLPHTPFDAPQRFHDLYKGHDIPKHLRPYYAEIARFDETVGQLMGFLSQHDILDDSLIVFASDNGFRPDERAPARQNRRSKLSPFEDGLRTPILLCWPNQIKPAEHPQLVSTVDLVPTILAAAGLSAEITPRMRGRNLLPSARGDETLADQPAFGAIYPNDAQSLGAPSQHVRGRWIRWGDYKLLLPGPAKNPVKMSLFDLKHDPAEQTNLINQPDQSERIARMTQRLDEWWPPGDDSAVTQRKANR</sequence>
<dbReference type="InterPro" id="IPR017850">
    <property type="entry name" value="Alkaline_phosphatase_core_sf"/>
</dbReference>
<dbReference type="AlphaFoldDB" id="A0A517ZHT5"/>
<dbReference type="KEGG" id="sdyn:Mal52_04770"/>
<evidence type="ECO:0000256" key="2">
    <source>
        <dbReference type="ARBA" id="ARBA00008779"/>
    </source>
</evidence>
<evidence type="ECO:0000256" key="1">
    <source>
        <dbReference type="ARBA" id="ARBA00001913"/>
    </source>
</evidence>
<reference evidence="8 9" key="1">
    <citation type="submission" date="2019-02" db="EMBL/GenBank/DDBJ databases">
        <title>Deep-cultivation of Planctomycetes and their phenomic and genomic characterization uncovers novel biology.</title>
        <authorList>
            <person name="Wiegand S."/>
            <person name="Jogler M."/>
            <person name="Boedeker C."/>
            <person name="Pinto D."/>
            <person name="Vollmers J."/>
            <person name="Rivas-Marin E."/>
            <person name="Kohn T."/>
            <person name="Peeters S.H."/>
            <person name="Heuer A."/>
            <person name="Rast P."/>
            <person name="Oberbeckmann S."/>
            <person name="Bunk B."/>
            <person name="Jeske O."/>
            <person name="Meyerdierks A."/>
            <person name="Storesund J.E."/>
            <person name="Kallscheuer N."/>
            <person name="Luecker S."/>
            <person name="Lage O.M."/>
            <person name="Pohl T."/>
            <person name="Merkel B.J."/>
            <person name="Hornburger P."/>
            <person name="Mueller R.-W."/>
            <person name="Bruemmer F."/>
            <person name="Labrenz M."/>
            <person name="Spormann A.M."/>
            <person name="Op den Camp H."/>
            <person name="Overmann J."/>
            <person name="Amann R."/>
            <person name="Jetten M.S.M."/>
            <person name="Mascher T."/>
            <person name="Medema M.H."/>
            <person name="Devos D.P."/>
            <person name="Kaster A.-K."/>
            <person name="Ovreas L."/>
            <person name="Rohde M."/>
            <person name="Galperin M.Y."/>
            <person name="Jogler C."/>
        </authorList>
    </citation>
    <scope>NUCLEOTIDE SEQUENCE [LARGE SCALE GENOMIC DNA]</scope>
    <source>
        <strain evidence="8 9">Mal52</strain>
    </source>
</reference>
<comment type="similarity">
    <text evidence="2">Belongs to the sulfatase family.</text>
</comment>
<keyword evidence="4" id="KW-0732">Signal</keyword>
<dbReference type="GO" id="GO:0047753">
    <property type="term" value="F:choline-sulfatase activity"/>
    <property type="evidence" value="ECO:0007669"/>
    <property type="project" value="UniProtKB-EC"/>
</dbReference>
<dbReference type="InterPro" id="IPR000917">
    <property type="entry name" value="Sulfatase_N"/>
</dbReference>
<name>A0A517ZHT5_9PLAN</name>
<gene>
    <name evidence="8" type="primary">betC_2</name>
    <name evidence="8" type="ORF">Mal52_04770</name>
</gene>
<comment type="cofactor">
    <cofactor evidence="1">
        <name>Ca(2+)</name>
        <dbReference type="ChEBI" id="CHEBI:29108"/>
    </cofactor>
</comment>
<evidence type="ECO:0000313" key="9">
    <source>
        <dbReference type="Proteomes" id="UP000319383"/>
    </source>
</evidence>
<feature type="domain" description="Sulfatase N-terminal" evidence="7">
    <location>
        <begin position="35"/>
        <end position="356"/>
    </location>
</feature>
<dbReference type="Pfam" id="PF00884">
    <property type="entry name" value="Sulfatase"/>
    <property type="match status" value="1"/>
</dbReference>
<dbReference type="SUPFAM" id="SSF53649">
    <property type="entry name" value="Alkaline phosphatase-like"/>
    <property type="match status" value="1"/>
</dbReference>
<evidence type="ECO:0000256" key="6">
    <source>
        <dbReference type="ARBA" id="ARBA00022837"/>
    </source>
</evidence>
<evidence type="ECO:0000256" key="4">
    <source>
        <dbReference type="ARBA" id="ARBA00022729"/>
    </source>
</evidence>
<accession>A0A517ZHT5</accession>
<dbReference type="PANTHER" id="PTHR42693">
    <property type="entry name" value="ARYLSULFATASE FAMILY MEMBER"/>
    <property type="match status" value="1"/>
</dbReference>
<dbReference type="PANTHER" id="PTHR42693:SF42">
    <property type="entry name" value="ARYLSULFATASE G"/>
    <property type="match status" value="1"/>
</dbReference>
<protein>
    <submittedName>
        <fullName evidence="8">Choline-sulfatase</fullName>
        <ecNumber evidence="8">3.1.6.6</ecNumber>
    </submittedName>
</protein>
<dbReference type="EC" id="3.1.6.6" evidence="8"/>
<dbReference type="Gene3D" id="3.40.720.10">
    <property type="entry name" value="Alkaline Phosphatase, subunit A"/>
    <property type="match status" value="2"/>
</dbReference>
<keyword evidence="9" id="KW-1185">Reference proteome</keyword>
<dbReference type="GO" id="GO:0004065">
    <property type="term" value="F:arylsulfatase activity"/>
    <property type="evidence" value="ECO:0007669"/>
    <property type="project" value="TreeGrafter"/>
</dbReference>
<organism evidence="8 9">
    <name type="scientific">Symmachiella dynata</name>
    <dbReference type="NCBI Taxonomy" id="2527995"/>
    <lineage>
        <taxon>Bacteria</taxon>
        <taxon>Pseudomonadati</taxon>
        <taxon>Planctomycetota</taxon>
        <taxon>Planctomycetia</taxon>
        <taxon>Planctomycetales</taxon>
        <taxon>Planctomycetaceae</taxon>
        <taxon>Symmachiella</taxon>
    </lineage>
</organism>
<dbReference type="InterPro" id="IPR050738">
    <property type="entry name" value="Sulfatase"/>
</dbReference>
<dbReference type="GO" id="GO:0046872">
    <property type="term" value="F:metal ion binding"/>
    <property type="evidence" value="ECO:0007669"/>
    <property type="project" value="UniProtKB-KW"/>
</dbReference>
<dbReference type="EMBL" id="CP036276">
    <property type="protein sequence ID" value="QDU42022.1"/>
    <property type="molecule type" value="Genomic_DNA"/>
</dbReference>
<evidence type="ECO:0000256" key="5">
    <source>
        <dbReference type="ARBA" id="ARBA00022801"/>
    </source>
</evidence>
<keyword evidence="3" id="KW-0479">Metal-binding</keyword>